<evidence type="ECO:0000256" key="2">
    <source>
        <dbReference type="ARBA" id="ARBA00004752"/>
    </source>
</evidence>
<protein>
    <recommendedName>
        <fullName evidence="17">peptidoglycan glycosyltransferase</fullName>
        <ecNumber evidence="17">2.4.99.28</ecNumber>
    </recommendedName>
</protein>
<keyword evidence="24" id="KW-1185">Reference proteome</keyword>
<evidence type="ECO:0000256" key="19">
    <source>
        <dbReference type="ARBA" id="ARBA00060592"/>
    </source>
</evidence>
<evidence type="ECO:0000259" key="21">
    <source>
        <dbReference type="Pfam" id="PF00905"/>
    </source>
</evidence>
<dbReference type="EC" id="2.4.99.28" evidence="17"/>
<evidence type="ECO:0000256" key="13">
    <source>
        <dbReference type="ARBA" id="ARBA00022989"/>
    </source>
</evidence>
<dbReference type="GO" id="GO:0008360">
    <property type="term" value="P:regulation of cell shape"/>
    <property type="evidence" value="ECO:0007669"/>
    <property type="project" value="UniProtKB-KW"/>
</dbReference>
<feature type="domain" description="Glycosyl transferase family 51" evidence="22">
    <location>
        <begin position="78"/>
        <end position="249"/>
    </location>
</feature>
<reference evidence="23 24" key="1">
    <citation type="journal article" date="2018" name="Parasitology">
        <title>The reduced genome of Candidatus Kinetoplastibacterium sorsogonicusi, the endosymbiont of Kentomonas sorsogonicus (Trypanosomatidae): loss of the haem-synthesis pathway.</title>
        <authorList>
            <person name="Silva F.M."/>
            <person name="Kostygov A.Y."/>
            <person name="Spodareva V.V."/>
            <person name="Butenko A."/>
            <person name="Tossou R."/>
            <person name="Lukes J."/>
            <person name="Yurchenko V."/>
            <person name="Alves J.M.P."/>
        </authorList>
    </citation>
    <scope>NUCLEOTIDE SEQUENCE [LARGE SCALE GENOMIC DNA]</scope>
    <source>
        <strain evidence="23 24">MF-08</strain>
    </source>
</reference>
<dbReference type="Pfam" id="PF00912">
    <property type="entry name" value="Transgly"/>
    <property type="match status" value="1"/>
</dbReference>
<sequence>MRNINEYKNKNLYEKNNKKFFSLILKLLVFFIGLIFCAISLLSIAITMTWSKLPNLNALTDYKPRLPLRIYTADHILLGEFGEERRNLLKYNEIPDIMKLAVLAAEDDRFYSHKGIDWFGVIRAGLANISHMAKIQGASTITMQVARNFYLSSEKTYSRKFYEFMLTFKIESELTKDQILELYMNQIYLGHRSYGFAAAAITYFGKSINEINVAEAALLAGIPKAPSIFNPFSNYKRSTNRQKYILGRMLLLNYINKDEYNNALQEKICLKDSKYYTDDQSSFYNKDLLHGEYAAELVRQLLFNIYKNDLYSSGINVYTTIKSKDQIAAYKAVRDGVISYTKKLTYLGEEDYIDLPVNIESDIKNFQQLISKKFQNLVELDGIIPAIILYVSDQKIILTKNGKDRININDQSNISYIKNCIINKSIRRGSIVYIYRNILNNWEIINFPKVQAALVSMSPNNGAIFSLVGGFDFYLSKFNHVTQAWRQAGSSIKPFIYAAALEKGVKPSTRISDQPFIMTAEETGSKAWNPKNYGNKYEDKVTMRQSLYKSKNMASIRILEFIGPEFAKEYLAKFGFDKNKHPALLPLALGAGSVTPLQLVNAFSIFANGGYLVSPYLIDKVTDNDGNILMQCQPIKAGDNDILSIDKRVAYIMDDMLKGVATKGTARKTNIELKRHDIAGKTGTTNNSFDAWFAGYNQSISATTWVGFDNLVSLGDKETGGAIAMPIWINYMKEALKGVPEDHIREVPEGIELDEDGDFFLPEIPTVNEINDKSTSNNDTEILSSFLDNFTKLE</sequence>
<comment type="similarity">
    <text evidence="3">In the C-terminal section; belongs to the transpeptidase family.</text>
</comment>
<evidence type="ECO:0000256" key="14">
    <source>
        <dbReference type="ARBA" id="ARBA00023136"/>
    </source>
</evidence>
<evidence type="ECO:0000256" key="17">
    <source>
        <dbReference type="ARBA" id="ARBA00044770"/>
    </source>
</evidence>
<organism evidence="23 24">
    <name type="scientific">Candidatus Kinetoplastidibacterium kentomonadis</name>
    <dbReference type="NCBI Taxonomy" id="1576550"/>
    <lineage>
        <taxon>Bacteria</taxon>
        <taxon>Pseudomonadati</taxon>
        <taxon>Pseudomonadota</taxon>
        <taxon>Betaproteobacteria</taxon>
        <taxon>Candidatus Kinetoplastidibacterium</taxon>
    </lineage>
</organism>
<dbReference type="PANTHER" id="PTHR32282">
    <property type="entry name" value="BINDING PROTEIN TRANSPEPTIDASE, PUTATIVE-RELATED"/>
    <property type="match status" value="1"/>
</dbReference>
<comment type="catalytic activity">
    <reaction evidence="18">
        <text>[GlcNAc-(1-&gt;4)-Mur2Ac(oyl-L-Ala-gamma-D-Glu-L-Lys-D-Ala-D-Ala)](n)-di-trans,octa-cis-undecaprenyl diphosphate + beta-D-GlcNAc-(1-&gt;4)-Mur2Ac(oyl-L-Ala-gamma-D-Glu-L-Lys-D-Ala-D-Ala)-di-trans,octa-cis-undecaprenyl diphosphate = [GlcNAc-(1-&gt;4)-Mur2Ac(oyl-L-Ala-gamma-D-Glu-L-Lys-D-Ala-D-Ala)](n+1)-di-trans,octa-cis-undecaprenyl diphosphate + di-trans,octa-cis-undecaprenyl diphosphate + H(+)</text>
        <dbReference type="Rhea" id="RHEA:23708"/>
        <dbReference type="Rhea" id="RHEA-COMP:9602"/>
        <dbReference type="Rhea" id="RHEA-COMP:9603"/>
        <dbReference type="ChEBI" id="CHEBI:15378"/>
        <dbReference type="ChEBI" id="CHEBI:58405"/>
        <dbReference type="ChEBI" id="CHEBI:60033"/>
        <dbReference type="ChEBI" id="CHEBI:78435"/>
        <dbReference type="EC" id="2.4.99.28"/>
    </reaction>
</comment>
<evidence type="ECO:0000256" key="5">
    <source>
        <dbReference type="ARBA" id="ARBA00022645"/>
    </source>
</evidence>
<dbReference type="Gene3D" id="1.10.3810.10">
    <property type="entry name" value="Biosynthetic peptidoglycan transglycosylase-like"/>
    <property type="match status" value="1"/>
</dbReference>
<dbReference type="GO" id="GO:0008658">
    <property type="term" value="F:penicillin binding"/>
    <property type="evidence" value="ECO:0007669"/>
    <property type="project" value="InterPro"/>
</dbReference>
<dbReference type="InterPro" id="IPR050396">
    <property type="entry name" value="Glycosyltr_51/Transpeptidase"/>
</dbReference>
<dbReference type="EMBL" id="CP025628">
    <property type="protein sequence ID" value="AWD32767.1"/>
    <property type="molecule type" value="Genomic_DNA"/>
</dbReference>
<evidence type="ECO:0000256" key="8">
    <source>
        <dbReference type="ARBA" id="ARBA00022679"/>
    </source>
</evidence>
<keyword evidence="6" id="KW-0645">Protease</keyword>
<evidence type="ECO:0000256" key="12">
    <source>
        <dbReference type="ARBA" id="ARBA00022984"/>
    </source>
</evidence>
<dbReference type="Proteomes" id="UP000266796">
    <property type="component" value="Chromosome"/>
</dbReference>
<dbReference type="AlphaFoldDB" id="A0A3S7JAR8"/>
<dbReference type="GO" id="GO:0009252">
    <property type="term" value="P:peptidoglycan biosynthetic process"/>
    <property type="evidence" value="ECO:0007669"/>
    <property type="project" value="UniProtKB-UniPathway"/>
</dbReference>
<evidence type="ECO:0000256" key="16">
    <source>
        <dbReference type="ARBA" id="ARBA00023316"/>
    </source>
</evidence>
<feature type="transmembrane region" description="Helical" evidence="20">
    <location>
        <begin position="20"/>
        <end position="50"/>
    </location>
</feature>
<proteinExistence type="inferred from homology"/>
<dbReference type="UniPathway" id="UPA00219"/>
<evidence type="ECO:0000256" key="3">
    <source>
        <dbReference type="ARBA" id="ARBA00007090"/>
    </source>
</evidence>
<keyword evidence="16" id="KW-0961">Cell wall biogenesis/degradation</keyword>
<dbReference type="RefSeq" id="WP_108674158.1">
    <property type="nucleotide sequence ID" value="NZ_CP025628.1"/>
</dbReference>
<dbReference type="OrthoDB" id="9766909at2"/>
<dbReference type="GO" id="GO:0006508">
    <property type="term" value="P:proteolysis"/>
    <property type="evidence" value="ECO:0007669"/>
    <property type="project" value="UniProtKB-KW"/>
</dbReference>
<gene>
    <name evidence="23" type="primary">mrcA</name>
    <name evidence="23" type="ORF">CKSOR_00666</name>
</gene>
<keyword evidence="9 20" id="KW-0812">Transmembrane</keyword>
<dbReference type="NCBIfam" id="TIGR02074">
    <property type="entry name" value="PBP_1a_fam"/>
    <property type="match status" value="1"/>
</dbReference>
<keyword evidence="15" id="KW-0511">Multifunctional enzyme</keyword>
<dbReference type="PANTHER" id="PTHR32282:SF27">
    <property type="entry name" value="PENICILLIN-BINDING PROTEIN 1A"/>
    <property type="match status" value="1"/>
</dbReference>
<evidence type="ECO:0000256" key="7">
    <source>
        <dbReference type="ARBA" id="ARBA00022676"/>
    </source>
</evidence>
<evidence type="ECO:0000313" key="23">
    <source>
        <dbReference type="EMBL" id="AWD32767.1"/>
    </source>
</evidence>
<evidence type="ECO:0000256" key="1">
    <source>
        <dbReference type="ARBA" id="ARBA00004370"/>
    </source>
</evidence>
<comment type="subcellular location">
    <subcellularLocation>
        <location evidence="1">Membrane</location>
    </subcellularLocation>
</comment>
<evidence type="ECO:0000256" key="6">
    <source>
        <dbReference type="ARBA" id="ARBA00022670"/>
    </source>
</evidence>
<name>A0A3S7JAR8_9PROT</name>
<keyword evidence="7" id="KW-0328">Glycosyltransferase</keyword>
<comment type="similarity">
    <text evidence="4">In the N-terminal section; belongs to the glycosyltransferase 51 family.</text>
</comment>
<dbReference type="GO" id="GO:0004180">
    <property type="term" value="F:carboxypeptidase activity"/>
    <property type="evidence" value="ECO:0007669"/>
    <property type="project" value="UniProtKB-KW"/>
</dbReference>
<comment type="pathway">
    <text evidence="2">Cell wall biogenesis; peptidoglycan biosynthesis.</text>
</comment>
<evidence type="ECO:0000256" key="15">
    <source>
        <dbReference type="ARBA" id="ARBA00023268"/>
    </source>
</evidence>
<comment type="pathway">
    <text evidence="19">Glycan biosynthesis.</text>
</comment>
<accession>A0A3S7JAR8</accession>
<dbReference type="GO" id="GO:0071555">
    <property type="term" value="P:cell wall organization"/>
    <property type="evidence" value="ECO:0007669"/>
    <property type="project" value="UniProtKB-KW"/>
</dbReference>
<dbReference type="InterPro" id="IPR012338">
    <property type="entry name" value="Beta-lactam/transpept-like"/>
</dbReference>
<keyword evidence="5" id="KW-0121">Carboxypeptidase</keyword>
<dbReference type="InterPro" id="IPR001460">
    <property type="entry name" value="PCN-bd_Tpept"/>
</dbReference>
<dbReference type="GO" id="GO:0016020">
    <property type="term" value="C:membrane"/>
    <property type="evidence" value="ECO:0007669"/>
    <property type="project" value="UniProtKB-SubCell"/>
</dbReference>
<evidence type="ECO:0000259" key="22">
    <source>
        <dbReference type="Pfam" id="PF00912"/>
    </source>
</evidence>
<dbReference type="InterPro" id="IPR001264">
    <property type="entry name" value="Glyco_trans_51"/>
</dbReference>
<evidence type="ECO:0000256" key="10">
    <source>
        <dbReference type="ARBA" id="ARBA00022801"/>
    </source>
</evidence>
<dbReference type="GO" id="GO:0008955">
    <property type="term" value="F:peptidoglycan glycosyltransferase activity"/>
    <property type="evidence" value="ECO:0007669"/>
    <property type="project" value="UniProtKB-EC"/>
</dbReference>
<keyword evidence="11" id="KW-0133">Cell shape</keyword>
<evidence type="ECO:0000256" key="4">
    <source>
        <dbReference type="ARBA" id="ARBA00007739"/>
    </source>
</evidence>
<feature type="domain" description="Penicillin-binding protein transpeptidase" evidence="21">
    <location>
        <begin position="453"/>
        <end position="729"/>
    </location>
</feature>
<evidence type="ECO:0000256" key="18">
    <source>
        <dbReference type="ARBA" id="ARBA00049902"/>
    </source>
</evidence>
<dbReference type="InterPro" id="IPR023346">
    <property type="entry name" value="Lysozyme-like_dom_sf"/>
</dbReference>
<dbReference type="KEGG" id="kso:CKSOR_00666"/>
<dbReference type="GO" id="GO:0030288">
    <property type="term" value="C:outer membrane-bounded periplasmic space"/>
    <property type="evidence" value="ECO:0007669"/>
    <property type="project" value="TreeGrafter"/>
</dbReference>
<keyword evidence="10" id="KW-0378">Hydrolase</keyword>
<dbReference type="SUPFAM" id="SSF56601">
    <property type="entry name" value="beta-lactamase/transpeptidase-like"/>
    <property type="match status" value="1"/>
</dbReference>
<evidence type="ECO:0000256" key="11">
    <source>
        <dbReference type="ARBA" id="ARBA00022960"/>
    </source>
</evidence>
<evidence type="ECO:0000256" key="9">
    <source>
        <dbReference type="ARBA" id="ARBA00022692"/>
    </source>
</evidence>
<dbReference type="SUPFAM" id="SSF53955">
    <property type="entry name" value="Lysozyme-like"/>
    <property type="match status" value="1"/>
</dbReference>
<dbReference type="FunFam" id="1.10.3810.10:FF:000003">
    <property type="entry name" value="Penicillin-binding protein 1a"/>
    <property type="match status" value="1"/>
</dbReference>
<dbReference type="Pfam" id="PF00905">
    <property type="entry name" value="Transpeptidase"/>
    <property type="match status" value="1"/>
</dbReference>
<keyword evidence="8" id="KW-0808">Transferase</keyword>
<dbReference type="Gene3D" id="3.40.710.10">
    <property type="entry name" value="DD-peptidase/beta-lactamase superfamily"/>
    <property type="match status" value="2"/>
</dbReference>
<evidence type="ECO:0000256" key="20">
    <source>
        <dbReference type="SAM" id="Phobius"/>
    </source>
</evidence>
<keyword evidence="12" id="KW-0573">Peptidoglycan synthesis</keyword>
<keyword evidence="14 20" id="KW-0472">Membrane</keyword>
<dbReference type="InterPro" id="IPR036950">
    <property type="entry name" value="PBP_transglycosylase"/>
</dbReference>
<evidence type="ECO:0000313" key="24">
    <source>
        <dbReference type="Proteomes" id="UP000266796"/>
    </source>
</evidence>
<keyword evidence="13 20" id="KW-1133">Transmembrane helix</keyword>